<dbReference type="Gene3D" id="1.10.472.10">
    <property type="entry name" value="Cyclin-like"/>
    <property type="match status" value="2"/>
</dbReference>
<keyword evidence="8" id="KW-1185">Reference proteome</keyword>
<feature type="domain" description="Cyclin-like" evidence="5">
    <location>
        <begin position="211"/>
        <end position="282"/>
    </location>
</feature>
<comment type="similarity">
    <text evidence="4">Belongs to the cyclin family.</text>
</comment>
<keyword evidence="1" id="KW-0132">Cell division</keyword>
<dbReference type="InterPro" id="IPR006671">
    <property type="entry name" value="Cyclin_N"/>
</dbReference>
<dbReference type="GO" id="GO:0051301">
    <property type="term" value="P:cell division"/>
    <property type="evidence" value="ECO:0007669"/>
    <property type="project" value="UniProtKB-KW"/>
</dbReference>
<feature type="domain" description="Cyclin-like" evidence="5">
    <location>
        <begin position="295"/>
        <end position="388"/>
    </location>
</feature>
<proteinExistence type="inferred from homology"/>
<dbReference type="InterPro" id="IPR004367">
    <property type="entry name" value="Cyclin_C-dom"/>
</dbReference>
<dbReference type="AlphaFoldDB" id="A0A5D2LJZ8"/>
<dbReference type="SUPFAM" id="SSF47954">
    <property type="entry name" value="Cyclin-like"/>
    <property type="match status" value="2"/>
</dbReference>
<evidence type="ECO:0000256" key="4">
    <source>
        <dbReference type="RuleBase" id="RU000383"/>
    </source>
</evidence>
<feature type="domain" description="Cyclin C-terminal" evidence="6">
    <location>
        <begin position="291"/>
        <end position="404"/>
    </location>
</feature>
<sequence>MKLGSAAKNRVALGDITKQGNGCESRSRALVTQSKPVLYECGDNVPVRAPLECLESFDDILPLFGSLESPELEYLESEDASVSELIETKAIGNLMRESFDQNISFSNCFNILVIFNFHLGVESFVNTIKDARICCHVTRTKTIYEPIISYSIGEFAWCCELGFAGNCEHEFFYFCCLSFSILLLTSGKDSIAHVIYQNSGDSEATKRPRADYMKMVQEDITDYMQATAIDWLVRLQLVVVTCMMIACKYEETTKLSVQVICHIADNKYRKEEILQMESAVLNYLKFEMAVPTAHFFLRQFVSAAEMANQDLPLHFECMANYIAQLSLVEYTMLRYGPSIIAASAAFLARFLLSLRTTLGISHCTLIWVTVYCLYRDGGIANLVALSEKYGCLQQCYTVALKLLINMHFVHKLKHKLCNLWTRRLISFVVNYFFVAKRNCPAIPREFFQDV</sequence>
<dbReference type="EMBL" id="CM017625">
    <property type="protein sequence ID" value="TYH79638.1"/>
    <property type="molecule type" value="Genomic_DNA"/>
</dbReference>
<accession>A0A5D2LJZ8</accession>
<dbReference type="PANTHER" id="PTHR10177">
    <property type="entry name" value="CYCLINS"/>
    <property type="match status" value="1"/>
</dbReference>
<keyword evidence="3" id="KW-0131">Cell cycle</keyword>
<dbReference type="Pfam" id="PF02984">
    <property type="entry name" value="Cyclin_C"/>
    <property type="match status" value="1"/>
</dbReference>
<dbReference type="Pfam" id="PF00134">
    <property type="entry name" value="Cyclin_N"/>
    <property type="match status" value="1"/>
</dbReference>
<protein>
    <recommendedName>
        <fullName evidence="9">Cyclin N-terminal domain-containing protein</fullName>
    </recommendedName>
</protein>
<dbReference type="InterPro" id="IPR039361">
    <property type="entry name" value="Cyclin"/>
</dbReference>
<dbReference type="InterPro" id="IPR013763">
    <property type="entry name" value="Cyclin-like_dom"/>
</dbReference>
<dbReference type="InterPro" id="IPR036915">
    <property type="entry name" value="Cyclin-like_sf"/>
</dbReference>
<evidence type="ECO:0000256" key="1">
    <source>
        <dbReference type="ARBA" id="ARBA00022618"/>
    </source>
</evidence>
<dbReference type="SMART" id="SM01332">
    <property type="entry name" value="Cyclin_C"/>
    <property type="match status" value="1"/>
</dbReference>
<organism evidence="7 8">
    <name type="scientific">Gossypium tomentosum</name>
    <name type="common">Hawaiian cotton</name>
    <name type="synonym">Gossypium sandvicense</name>
    <dbReference type="NCBI Taxonomy" id="34277"/>
    <lineage>
        <taxon>Eukaryota</taxon>
        <taxon>Viridiplantae</taxon>
        <taxon>Streptophyta</taxon>
        <taxon>Embryophyta</taxon>
        <taxon>Tracheophyta</taxon>
        <taxon>Spermatophyta</taxon>
        <taxon>Magnoliopsida</taxon>
        <taxon>eudicotyledons</taxon>
        <taxon>Gunneridae</taxon>
        <taxon>Pentapetalae</taxon>
        <taxon>rosids</taxon>
        <taxon>malvids</taxon>
        <taxon>Malvales</taxon>
        <taxon>Malvaceae</taxon>
        <taxon>Malvoideae</taxon>
        <taxon>Gossypium</taxon>
    </lineage>
</organism>
<name>A0A5D2LJZ8_GOSTO</name>
<reference evidence="7 8" key="1">
    <citation type="submission" date="2019-07" db="EMBL/GenBank/DDBJ databases">
        <title>WGS assembly of Gossypium tomentosum.</title>
        <authorList>
            <person name="Chen Z.J."/>
            <person name="Sreedasyam A."/>
            <person name="Ando A."/>
            <person name="Song Q."/>
            <person name="De L."/>
            <person name="Hulse-Kemp A."/>
            <person name="Ding M."/>
            <person name="Ye W."/>
            <person name="Kirkbride R."/>
            <person name="Jenkins J."/>
            <person name="Plott C."/>
            <person name="Lovell J."/>
            <person name="Lin Y.-M."/>
            <person name="Vaughn R."/>
            <person name="Liu B."/>
            <person name="Li W."/>
            <person name="Simpson S."/>
            <person name="Scheffler B."/>
            <person name="Saski C."/>
            <person name="Grover C."/>
            <person name="Hu G."/>
            <person name="Conover J."/>
            <person name="Carlson J."/>
            <person name="Shu S."/>
            <person name="Boston L."/>
            <person name="Williams M."/>
            <person name="Peterson D."/>
            <person name="Mcgee K."/>
            <person name="Jones D."/>
            <person name="Wendel J."/>
            <person name="Stelly D."/>
            <person name="Grimwood J."/>
            <person name="Schmutz J."/>
        </authorList>
    </citation>
    <scope>NUCLEOTIDE SEQUENCE [LARGE SCALE GENOMIC DNA]</scope>
    <source>
        <strain evidence="7">7179.01</strain>
    </source>
</reference>
<dbReference type="SMART" id="SM00385">
    <property type="entry name" value="CYCLIN"/>
    <property type="match status" value="2"/>
</dbReference>
<evidence type="ECO:0000259" key="6">
    <source>
        <dbReference type="SMART" id="SM01332"/>
    </source>
</evidence>
<dbReference type="Proteomes" id="UP000322667">
    <property type="component" value="Chromosome D03"/>
</dbReference>
<evidence type="ECO:0008006" key="9">
    <source>
        <dbReference type="Google" id="ProtNLM"/>
    </source>
</evidence>
<keyword evidence="2 4" id="KW-0195">Cyclin</keyword>
<gene>
    <name evidence="7" type="ORF">ES332_D03G077400v1</name>
</gene>
<evidence type="ECO:0000313" key="8">
    <source>
        <dbReference type="Proteomes" id="UP000322667"/>
    </source>
</evidence>
<evidence type="ECO:0000313" key="7">
    <source>
        <dbReference type="EMBL" id="TYH79638.1"/>
    </source>
</evidence>
<evidence type="ECO:0000256" key="2">
    <source>
        <dbReference type="ARBA" id="ARBA00023127"/>
    </source>
</evidence>
<evidence type="ECO:0000259" key="5">
    <source>
        <dbReference type="SMART" id="SM00385"/>
    </source>
</evidence>
<evidence type="ECO:0000256" key="3">
    <source>
        <dbReference type="ARBA" id="ARBA00023306"/>
    </source>
</evidence>